<feature type="compositionally biased region" description="Low complexity" evidence="3">
    <location>
        <begin position="538"/>
        <end position="551"/>
    </location>
</feature>
<protein>
    <recommendedName>
        <fullName evidence="7">Protein TONSOKU</fullName>
    </recommendedName>
</protein>
<feature type="repeat" description="TPR" evidence="1">
    <location>
        <begin position="267"/>
        <end position="300"/>
    </location>
</feature>
<keyword evidence="1" id="KW-0802">TPR repeat</keyword>
<dbReference type="SMART" id="SM00368">
    <property type="entry name" value="LRR_RI"/>
    <property type="match status" value="6"/>
</dbReference>
<dbReference type="Gene3D" id="3.80.10.10">
    <property type="entry name" value="Ribonuclease Inhibitor"/>
    <property type="match status" value="1"/>
</dbReference>
<dbReference type="Pfam" id="PF13181">
    <property type="entry name" value="TPR_8"/>
    <property type="match status" value="1"/>
</dbReference>
<dbReference type="InterPro" id="IPR011990">
    <property type="entry name" value="TPR-like_helical_dom_sf"/>
</dbReference>
<keyword evidence="4" id="KW-0812">Transmembrane</keyword>
<keyword evidence="4" id="KW-1133">Transmembrane helix</keyword>
<dbReference type="GO" id="GO:0005634">
    <property type="term" value="C:nucleus"/>
    <property type="evidence" value="ECO:0007669"/>
    <property type="project" value="InterPro"/>
</dbReference>
<dbReference type="GO" id="GO:0040029">
    <property type="term" value="P:epigenetic regulation of gene expression"/>
    <property type="evidence" value="ECO:0007669"/>
    <property type="project" value="InterPro"/>
</dbReference>
<dbReference type="GO" id="GO:0009933">
    <property type="term" value="P:meristem structural organization"/>
    <property type="evidence" value="ECO:0007669"/>
    <property type="project" value="InterPro"/>
</dbReference>
<feature type="transmembrane region" description="Helical" evidence="4">
    <location>
        <begin position="88"/>
        <end position="109"/>
    </location>
</feature>
<feature type="region of interest" description="Disordered" evidence="3">
    <location>
        <begin position="512"/>
        <end position="554"/>
    </location>
</feature>
<feature type="compositionally biased region" description="Polar residues" evidence="3">
    <location>
        <begin position="578"/>
        <end position="590"/>
    </location>
</feature>
<sequence length="1382" mass="154936">MGRDDAKLSSAKMSYQNAKAVGNHHEEARWANVIGDILKNKGEYVQALKWLKIDYDVSVKYLPQKHCLPTCQSLGELYLRLEYFEEALFYQVFIYLFFLSPLFFFCFFWKKHLELAKDTNDLVEQQRASTQLGRTYHEMFLRSEDDHCSVRNAKKYFRSAMKLAQTLKENQHSKSNCSFLKEYIDAHNNIGMLEMDLDNLEEAQKILRRGLEICDEEEVIEDDDGRSRLHHNLGNVYMELRMWDEAREHIEKDILICKRIGHCQGEAKGYINLGELHNRVQKYDEALCCYQKAIDLGKSMEDEDALVRQIEQNIKIVKEAISVLGDLKKEEQNFKKLTRELSIARGTPCERKCLLQQITSLDCLLEKARMIYAWSKLREFAKSKKRIASELCDTEKLSDSLLAIGESYYKLRKFSKAIKWYMKSWEVYKSIANQEGQAMVKINIGDVLDSDGNWQGALDAFEESYRIAVQANLHSMQLLALENMHYSHMIRFDNFEEARRLQLLIDQLKKQSNREPETQDLAEGCCSETDTEEEIRVSSETSKSNSSRSKSVAGVEELNDDVPLISLLRSTKRPSKMETTYIGSQNTSTKPAEFSPKCLSKSNSDQQTIVGRKRVRVILSDDEDDMHDEVESSKGRTHNNPVKDVAKSNEFKDISSKGSPVSIIQDISTVESKCVNSSCNLVKIEESFSSYKTTNPYVSTQSGKCFRSSSNDEVAIASGLAASSSKCETDVSENLLHKQNLKPCIIFKIGEELICAETSLSLAIDTSCIEALKVELACLYYLQLPVEKRSEGLFPIIQLIKFGERVIESMEAIVSLKDHTGKVFLEAFIEGWVQKRLIKLYVDCCKESSETPNMKLLKKLYDLEVSDDEVVVSECDLQDLSITPLLNALHAHKTFAMLDLSHNFLGNGTMEKLQQVFTLSGPKYGGLMLDLHCNRFGPTSLFQICECPVLFARLEVLNLSGNRLTDACASYLSTILENCQEDIACRHSSSRLGSDRGSNRGGGIYGGASLCSLNIERCFITSRTIQKVADALSPGSVLEQLCIGHNNPVTGSAITNLLVKLANLKRFSKLHLNGLKLSKPVIDRLSQLAKSSSLSSLMLGETGIGTDGALQVTESLFNLNEESVKLDLSYCGLTSKYILKINTNISLVCGIIELNLTGNPIMQEASDALSSLLLNPQCCLKVLVLSKCQLGVVGILQIVQALSGNGSLEELNLADNVQLDKYHPPQHDITKQSSELMVPNFSTSKSSPKICVPEEVEPSQPDLCIVNTDCNQLEVADSEDDLIKVEAATFGIDDSCASSSQRNFSPPERQFIQDLSTAISEAKKLILLDLSTNGFSTEAADMLYSAWSSSRVGSAHRHIKDQTIHLTTEGSKCCVKPCCRKD</sequence>
<proteinExistence type="predicted"/>
<keyword evidence="2" id="KW-0175">Coiled coil</keyword>
<evidence type="ECO:0000313" key="5">
    <source>
        <dbReference type="EMBL" id="KAH7520816.1"/>
    </source>
</evidence>
<dbReference type="Pfam" id="PF13424">
    <property type="entry name" value="TPR_12"/>
    <property type="match status" value="2"/>
</dbReference>
<dbReference type="SMART" id="SM00028">
    <property type="entry name" value="TPR"/>
    <property type="match status" value="5"/>
</dbReference>
<keyword evidence="4" id="KW-0472">Membrane</keyword>
<dbReference type="SUPFAM" id="SSF52047">
    <property type="entry name" value="RNI-like"/>
    <property type="match status" value="1"/>
</dbReference>
<dbReference type="InterPro" id="IPR019734">
    <property type="entry name" value="TPR_rpt"/>
</dbReference>
<organism evidence="5 6">
    <name type="scientific">Ziziphus jujuba var. spinosa</name>
    <dbReference type="NCBI Taxonomy" id="714518"/>
    <lineage>
        <taxon>Eukaryota</taxon>
        <taxon>Viridiplantae</taxon>
        <taxon>Streptophyta</taxon>
        <taxon>Embryophyta</taxon>
        <taxon>Tracheophyta</taxon>
        <taxon>Spermatophyta</taxon>
        <taxon>Magnoliopsida</taxon>
        <taxon>eudicotyledons</taxon>
        <taxon>Gunneridae</taxon>
        <taxon>Pentapetalae</taxon>
        <taxon>rosids</taxon>
        <taxon>fabids</taxon>
        <taxon>Rosales</taxon>
        <taxon>Rhamnaceae</taxon>
        <taxon>Paliureae</taxon>
        <taxon>Ziziphus</taxon>
    </lineage>
</organism>
<dbReference type="Gene3D" id="1.25.40.10">
    <property type="entry name" value="Tetratricopeptide repeat domain"/>
    <property type="match status" value="3"/>
</dbReference>
<evidence type="ECO:0000313" key="6">
    <source>
        <dbReference type="Proteomes" id="UP000813462"/>
    </source>
</evidence>
<dbReference type="EMBL" id="JAEACU010000008">
    <property type="protein sequence ID" value="KAH7520816.1"/>
    <property type="molecule type" value="Genomic_DNA"/>
</dbReference>
<dbReference type="SUPFAM" id="SSF48452">
    <property type="entry name" value="TPR-like"/>
    <property type="match status" value="1"/>
</dbReference>
<comment type="caution">
    <text evidence="5">The sequence shown here is derived from an EMBL/GenBank/DDBJ whole genome shotgun (WGS) entry which is preliminary data.</text>
</comment>
<dbReference type="Proteomes" id="UP000813462">
    <property type="component" value="Unassembled WGS sequence"/>
</dbReference>
<accession>A0A978V0Q0</accession>
<evidence type="ECO:0000256" key="3">
    <source>
        <dbReference type="SAM" id="MobiDB-lite"/>
    </source>
</evidence>
<evidence type="ECO:0000256" key="1">
    <source>
        <dbReference type="PROSITE-ProRule" id="PRU00339"/>
    </source>
</evidence>
<gene>
    <name evidence="5" type="ORF">FEM48_Zijuj08G0186100</name>
</gene>
<name>A0A978V0Q0_ZIZJJ</name>
<dbReference type="SUPFAM" id="SSF81901">
    <property type="entry name" value="HCP-like"/>
    <property type="match status" value="1"/>
</dbReference>
<feature type="region of interest" description="Disordered" evidence="3">
    <location>
        <begin position="578"/>
        <end position="606"/>
    </location>
</feature>
<evidence type="ECO:0000256" key="4">
    <source>
        <dbReference type="SAM" id="Phobius"/>
    </source>
</evidence>
<evidence type="ECO:0008006" key="7">
    <source>
        <dbReference type="Google" id="ProtNLM"/>
    </source>
</evidence>
<dbReference type="PROSITE" id="PS50005">
    <property type="entry name" value="TPR"/>
    <property type="match status" value="1"/>
</dbReference>
<evidence type="ECO:0000256" key="2">
    <source>
        <dbReference type="SAM" id="Coils"/>
    </source>
</evidence>
<dbReference type="InterPro" id="IPR044227">
    <property type="entry name" value="TONSOKU"/>
</dbReference>
<dbReference type="PANTHER" id="PTHR47684">
    <property type="entry name" value="PROTEIN TONSOKU"/>
    <property type="match status" value="1"/>
</dbReference>
<dbReference type="PANTHER" id="PTHR47684:SF1">
    <property type="entry name" value="PROTEIN TONSOKU"/>
    <property type="match status" value="1"/>
</dbReference>
<dbReference type="InterPro" id="IPR032675">
    <property type="entry name" value="LRR_dom_sf"/>
</dbReference>
<dbReference type="GO" id="GO:0072423">
    <property type="term" value="P:response to DNA damage checkpoint signaling"/>
    <property type="evidence" value="ECO:0007669"/>
    <property type="project" value="InterPro"/>
</dbReference>
<feature type="region of interest" description="Disordered" evidence="3">
    <location>
        <begin position="623"/>
        <end position="643"/>
    </location>
</feature>
<feature type="coiled-coil region" evidence="2">
    <location>
        <begin position="300"/>
        <end position="347"/>
    </location>
</feature>
<reference evidence="5" key="1">
    <citation type="journal article" date="2021" name="Front. Plant Sci.">
        <title>Chromosome-Scale Genome Assembly for Chinese Sour Jujube and Insights Into Its Genome Evolution and Domestication Signature.</title>
        <authorList>
            <person name="Shen L.-Y."/>
            <person name="Luo H."/>
            <person name="Wang X.-L."/>
            <person name="Wang X.-M."/>
            <person name="Qiu X.-J."/>
            <person name="Liu H."/>
            <person name="Zhou S.-S."/>
            <person name="Jia K.-H."/>
            <person name="Nie S."/>
            <person name="Bao Y.-T."/>
            <person name="Zhang R.-G."/>
            <person name="Yun Q.-Z."/>
            <person name="Chai Y.-H."/>
            <person name="Lu J.-Y."/>
            <person name="Li Y."/>
            <person name="Zhao S.-W."/>
            <person name="Mao J.-F."/>
            <person name="Jia S.-G."/>
            <person name="Mao Y.-M."/>
        </authorList>
    </citation>
    <scope>NUCLEOTIDE SEQUENCE</scope>
    <source>
        <strain evidence="5">AT0</strain>
        <tissue evidence="5">Leaf</tissue>
    </source>
</reference>